<gene>
    <name evidence="9" type="ORF">DWW24_21205</name>
</gene>
<accession>A0A412W1I2</accession>
<dbReference type="AlphaFoldDB" id="A0A412W1I2"/>
<reference evidence="9 10" key="1">
    <citation type="submission" date="2018-08" db="EMBL/GenBank/DDBJ databases">
        <title>A genome reference for cultivated species of the human gut microbiota.</title>
        <authorList>
            <person name="Zou Y."/>
            <person name="Xue W."/>
            <person name="Luo G."/>
        </authorList>
    </citation>
    <scope>NUCLEOTIDE SEQUENCE [LARGE SCALE GENOMIC DNA]</scope>
    <source>
        <strain evidence="9 10">AF14-6AC</strain>
    </source>
</reference>
<keyword evidence="6 7" id="KW-0998">Cell outer membrane</keyword>
<evidence type="ECO:0000256" key="7">
    <source>
        <dbReference type="PROSITE-ProRule" id="PRU01360"/>
    </source>
</evidence>
<comment type="subcellular location">
    <subcellularLocation>
        <location evidence="1 7">Cell outer membrane</location>
        <topology evidence="1 7">Multi-pass membrane protein</topology>
    </subcellularLocation>
</comment>
<dbReference type="InterPro" id="IPR008969">
    <property type="entry name" value="CarboxyPept-like_regulatory"/>
</dbReference>
<evidence type="ECO:0000256" key="1">
    <source>
        <dbReference type="ARBA" id="ARBA00004571"/>
    </source>
</evidence>
<comment type="caution">
    <text evidence="9">The sequence shown here is derived from an EMBL/GenBank/DDBJ whole genome shotgun (WGS) entry which is preliminary data.</text>
</comment>
<evidence type="ECO:0000256" key="6">
    <source>
        <dbReference type="ARBA" id="ARBA00023237"/>
    </source>
</evidence>
<dbReference type="SUPFAM" id="SSF49464">
    <property type="entry name" value="Carboxypeptidase regulatory domain-like"/>
    <property type="match status" value="1"/>
</dbReference>
<evidence type="ECO:0000256" key="4">
    <source>
        <dbReference type="ARBA" id="ARBA00022692"/>
    </source>
</evidence>
<dbReference type="InterPro" id="IPR012910">
    <property type="entry name" value="Plug_dom"/>
</dbReference>
<evidence type="ECO:0000259" key="8">
    <source>
        <dbReference type="Pfam" id="PF07715"/>
    </source>
</evidence>
<dbReference type="NCBIfam" id="TIGR04057">
    <property type="entry name" value="SusC_RagA_signa"/>
    <property type="match status" value="1"/>
</dbReference>
<dbReference type="InterPro" id="IPR037066">
    <property type="entry name" value="Plug_dom_sf"/>
</dbReference>
<evidence type="ECO:0000313" key="9">
    <source>
        <dbReference type="EMBL" id="RGV17545.1"/>
    </source>
</evidence>
<organism evidence="9 10">
    <name type="scientific">Odoribacter splanchnicus</name>
    <dbReference type="NCBI Taxonomy" id="28118"/>
    <lineage>
        <taxon>Bacteria</taxon>
        <taxon>Pseudomonadati</taxon>
        <taxon>Bacteroidota</taxon>
        <taxon>Bacteroidia</taxon>
        <taxon>Bacteroidales</taxon>
        <taxon>Odoribacteraceae</taxon>
        <taxon>Odoribacter</taxon>
    </lineage>
</organism>
<dbReference type="Gene3D" id="2.60.40.1120">
    <property type="entry name" value="Carboxypeptidase-like, regulatory domain"/>
    <property type="match status" value="1"/>
</dbReference>
<dbReference type="Gene3D" id="2.170.130.10">
    <property type="entry name" value="TonB-dependent receptor, plug domain"/>
    <property type="match status" value="1"/>
</dbReference>
<sequence>MASNSGIKTLSRNKVLSNYFMYKFMKKNETKKSFGKFLSWRQLWCCCLMLIGGLLLTDRPAFSQATTQANVSLKLKQVTVLDALRELNRQYNRQLMFKREEVEQVKEPVSVDVKKVTLLQAVEACIRGTGLVATDRNGIIVIGPARQTTPPVSRVIQGIVRDEQGNPLPGATIKIKGTRMGTATDFEGRFQLALAGDAQVLEVSFIGYRTVEVNVQGKDEIEVRLQPDQAEMEEVVVTGYQTIRKERMTGTTATITANQIAGRGLQSIDEILNSTISGLNMISSGRPGQDAQIQIRGVNSLTGSTEPMWIVDGMPLQGEIPNIQSGSTDLQATIFTTGIGNIAPDDIKSITVLKDAAATAIYGARAANGVIVVETKSGLSGKTRFNASVNVGITERPRNNIDMMNTAEKIQFEREIFYDQQGYIYTPGRVTKLLQQAAYGEISSDEAERRIGELAKINTDWFKEIYRTAISQQYNFSMSGGNEKTQHYVSLNYLKEVGTEPNNKYDRLGMNIKLTHNPSEKIRITGGLGATMKNDRVTASSVNSLEYAMYANPYERLKNEDGTKAYDISYNAKESSIRDGLDWDTFNILDDLNRNTNTNRYLDAELSLKVEWEIVKGLMFTTHGVYNANSNHNRIIEGADTYTNFINNWYSYKGEIPHDMVKGSLREATGYTNAYTFRNTLQYTGEYAGKHYISLFAGQEIQERTAYNSFNYSPVFDEEHRIVGFPEMDGIDGSEINYNALGGTGKSVSKMSSFFANASYSYLDKYILTGALRYDGSDIIGNDNQFTPLWNVGLRLNLHREEFMKRWMWVDQFAVRGGFGYTGSIDKNALPFVVMTLGQSVVYDGQTVPTSFSYPNPNVKWQTKQDMNVGLDLSLFDYRLELGVNYYHNITRDVLDRKALPYSSGRNEVTENVADIYNSGWEIDLGVTLLKNKSFQWYAKANIAINDNKVKNTYYKETKDLPKATLSNAHQFVENQPVNGWYGYKFAGINPINGAVMTYTGNGEATLDMSVSGATWPTPSVFYLGNLTPPVVGGFSTSANWKQLIFSANFEFKTGHKIKSFNTFRSLDARNRHTSEANRWREPGDITNVPAMSEAFTTYSSYMYDILLEKGNYLRCSYMTLGYNLKPEWLHKIGFSTARLSFTAKNLFTISSYSGIDPALMGSFGYPNSRKYTITLNVGF</sequence>
<name>A0A412W1I2_9BACT</name>
<protein>
    <submittedName>
        <fullName evidence="9">SusC/RagA family TonB-linked outer membrane protein</fullName>
    </submittedName>
</protein>
<dbReference type="Pfam" id="PF13715">
    <property type="entry name" value="CarbopepD_reg_2"/>
    <property type="match status" value="1"/>
</dbReference>
<dbReference type="EMBL" id="QRYW01000070">
    <property type="protein sequence ID" value="RGV17545.1"/>
    <property type="molecule type" value="Genomic_DNA"/>
</dbReference>
<dbReference type="InterPro" id="IPR023996">
    <property type="entry name" value="TonB-dep_OMP_SusC/RagA"/>
</dbReference>
<comment type="similarity">
    <text evidence="7">Belongs to the TonB-dependent receptor family.</text>
</comment>
<dbReference type="NCBIfam" id="TIGR04056">
    <property type="entry name" value="OMP_RagA_SusC"/>
    <property type="match status" value="1"/>
</dbReference>
<proteinExistence type="inferred from homology"/>
<dbReference type="GO" id="GO:0009279">
    <property type="term" value="C:cell outer membrane"/>
    <property type="evidence" value="ECO:0007669"/>
    <property type="project" value="UniProtKB-SubCell"/>
</dbReference>
<keyword evidence="5 7" id="KW-0472">Membrane</keyword>
<evidence type="ECO:0000256" key="3">
    <source>
        <dbReference type="ARBA" id="ARBA00022452"/>
    </source>
</evidence>
<keyword evidence="2 7" id="KW-0813">Transport</keyword>
<dbReference type="InterPro" id="IPR023997">
    <property type="entry name" value="TonB-dep_OMP_SusC/RagA_CS"/>
</dbReference>
<evidence type="ECO:0000256" key="5">
    <source>
        <dbReference type="ARBA" id="ARBA00023136"/>
    </source>
</evidence>
<dbReference type="Pfam" id="PF07715">
    <property type="entry name" value="Plug"/>
    <property type="match status" value="1"/>
</dbReference>
<dbReference type="PROSITE" id="PS52016">
    <property type="entry name" value="TONB_DEPENDENT_REC_3"/>
    <property type="match status" value="1"/>
</dbReference>
<evidence type="ECO:0000313" key="10">
    <source>
        <dbReference type="Proteomes" id="UP000283426"/>
    </source>
</evidence>
<evidence type="ECO:0000256" key="2">
    <source>
        <dbReference type="ARBA" id="ARBA00022448"/>
    </source>
</evidence>
<feature type="domain" description="TonB-dependent receptor plug" evidence="8">
    <location>
        <begin position="245"/>
        <end position="370"/>
    </location>
</feature>
<dbReference type="SUPFAM" id="SSF56935">
    <property type="entry name" value="Porins"/>
    <property type="match status" value="1"/>
</dbReference>
<keyword evidence="3 7" id="KW-1134">Transmembrane beta strand</keyword>
<dbReference type="InterPro" id="IPR039426">
    <property type="entry name" value="TonB-dep_rcpt-like"/>
</dbReference>
<keyword evidence="4 7" id="KW-0812">Transmembrane</keyword>
<dbReference type="Proteomes" id="UP000283426">
    <property type="component" value="Unassembled WGS sequence"/>
</dbReference>
<dbReference type="InterPro" id="IPR036942">
    <property type="entry name" value="Beta-barrel_TonB_sf"/>
</dbReference>
<dbReference type="Gene3D" id="2.40.170.20">
    <property type="entry name" value="TonB-dependent receptor, beta-barrel domain"/>
    <property type="match status" value="1"/>
</dbReference>